<sequence length="258" mass="28917">MVFLILGCGWVGTFFGQKMLNEGHQVYATTTRENKWHDLTYAGMHAIQADFDGEICKADFPPSVDYVLNSIPATQRLEGAVVRARFQTVQDLLSSVSYKKHIFLSSVGIYPDEDGIFTEEFPIDRNQNLYLAETSMLQLGQTLVYRLGGLFGGDRIFAKYFEGRVCTTGEQRANFIHRNDVAALIQLGFLRPLASSVYNLVTPEHPLKADVVLASAARHGFSLPSGFNSQSNFQKVVSGERIVRELGYTFLYKSPLHF</sequence>
<dbReference type="OrthoDB" id="751203at2"/>
<proteinExistence type="predicted"/>
<evidence type="ECO:0000313" key="2">
    <source>
        <dbReference type="EMBL" id="TYP97798.1"/>
    </source>
</evidence>
<dbReference type="Pfam" id="PF01370">
    <property type="entry name" value="Epimerase"/>
    <property type="match status" value="1"/>
</dbReference>
<dbReference type="Proteomes" id="UP000325105">
    <property type="component" value="Unassembled WGS sequence"/>
</dbReference>
<dbReference type="PANTHER" id="PTHR40129">
    <property type="entry name" value="KETOPANTOATE REDUCTASE N-TERMINAL DOMAIN-CONTAINING PROTEIN"/>
    <property type="match status" value="1"/>
</dbReference>
<feature type="domain" description="NAD-dependent epimerase/dehydratase" evidence="1">
    <location>
        <begin position="4"/>
        <end position="130"/>
    </location>
</feature>
<evidence type="ECO:0000313" key="3">
    <source>
        <dbReference type="Proteomes" id="UP000325105"/>
    </source>
</evidence>
<dbReference type="SUPFAM" id="SSF51735">
    <property type="entry name" value="NAD(P)-binding Rossmann-fold domains"/>
    <property type="match status" value="1"/>
</dbReference>
<evidence type="ECO:0000259" key="1">
    <source>
        <dbReference type="Pfam" id="PF01370"/>
    </source>
</evidence>
<dbReference type="PANTHER" id="PTHR40129:SF2">
    <property type="entry name" value="KETOPANTOATE REDUCTASE N-TERMINAL DOMAIN-CONTAINING PROTEIN"/>
    <property type="match status" value="1"/>
</dbReference>
<dbReference type="Gene3D" id="3.40.50.720">
    <property type="entry name" value="NAD(P)-binding Rossmann-like Domain"/>
    <property type="match status" value="1"/>
</dbReference>
<name>A0A5S5DQZ7_9SPHI</name>
<dbReference type="EMBL" id="VNHX01000002">
    <property type="protein sequence ID" value="TYP97798.1"/>
    <property type="molecule type" value="Genomic_DNA"/>
</dbReference>
<gene>
    <name evidence="2" type="ORF">BC792_102220</name>
</gene>
<dbReference type="RefSeq" id="WP_148907439.1">
    <property type="nucleotide sequence ID" value="NZ_VNHX01000002.1"/>
</dbReference>
<keyword evidence="3" id="KW-1185">Reference proteome</keyword>
<organism evidence="2 3">
    <name type="scientific">Sphingobacterium allocomposti</name>
    <dbReference type="NCBI Taxonomy" id="415956"/>
    <lineage>
        <taxon>Bacteria</taxon>
        <taxon>Pseudomonadati</taxon>
        <taxon>Bacteroidota</taxon>
        <taxon>Sphingobacteriia</taxon>
        <taxon>Sphingobacteriales</taxon>
        <taxon>Sphingobacteriaceae</taxon>
        <taxon>Sphingobacterium</taxon>
    </lineage>
</organism>
<dbReference type="AlphaFoldDB" id="A0A5S5DQZ7"/>
<dbReference type="InterPro" id="IPR001509">
    <property type="entry name" value="Epimerase_deHydtase"/>
</dbReference>
<dbReference type="InterPro" id="IPR036291">
    <property type="entry name" value="NAD(P)-bd_dom_sf"/>
</dbReference>
<comment type="caution">
    <text evidence="2">The sequence shown here is derived from an EMBL/GenBank/DDBJ whole genome shotgun (WGS) entry which is preliminary data.</text>
</comment>
<reference evidence="2 3" key="1">
    <citation type="submission" date="2019-07" db="EMBL/GenBank/DDBJ databases">
        <title>Genomic Encyclopedia of Archaeal and Bacterial Type Strains, Phase II (KMG-II): from individual species to whole genera.</title>
        <authorList>
            <person name="Goeker M."/>
        </authorList>
    </citation>
    <scope>NUCLEOTIDE SEQUENCE [LARGE SCALE GENOMIC DNA]</scope>
    <source>
        <strain evidence="2 3">DSM 18850</strain>
    </source>
</reference>
<accession>A0A5S5DQZ7</accession>
<protein>
    <submittedName>
        <fullName evidence="2">Nucleoside-diphosphate-sugar epimerase</fullName>
    </submittedName>
</protein>